<comment type="similarity">
    <text evidence="2 6">Belongs to the peroxisomal membrane protein PXMP2/4 family.</text>
</comment>
<gene>
    <name evidence="7" type="ORF">EX30DRAFT_359361</name>
</gene>
<dbReference type="OrthoDB" id="10267969at2759"/>
<reference evidence="7 8" key="1">
    <citation type="submission" date="2019-04" db="EMBL/GenBank/DDBJ databases">
        <title>Comparative genomics and transcriptomics to analyze fruiting body development in filamentous ascomycetes.</title>
        <authorList>
            <consortium name="DOE Joint Genome Institute"/>
            <person name="Lutkenhaus R."/>
            <person name="Traeger S."/>
            <person name="Breuer J."/>
            <person name="Kuo A."/>
            <person name="Lipzen A."/>
            <person name="Pangilinan J."/>
            <person name="Dilworth D."/>
            <person name="Sandor L."/>
            <person name="Poggeler S."/>
            <person name="Barry K."/>
            <person name="Grigoriev I.V."/>
            <person name="Nowrousian M."/>
        </authorList>
    </citation>
    <scope>NUCLEOTIDE SEQUENCE [LARGE SCALE GENOMIC DNA]</scope>
    <source>
        <strain evidence="7 8">CBS 389.68</strain>
    </source>
</reference>
<evidence type="ECO:0000256" key="2">
    <source>
        <dbReference type="ARBA" id="ARBA00006824"/>
    </source>
</evidence>
<keyword evidence="3 6" id="KW-0812">Transmembrane</keyword>
<feature type="transmembrane region" description="Helical" evidence="6">
    <location>
        <begin position="163"/>
        <end position="180"/>
    </location>
</feature>
<comment type="subcellular location">
    <subcellularLocation>
        <location evidence="1">Membrane</location>
        <topology evidence="1">Multi-pass membrane protein</topology>
    </subcellularLocation>
</comment>
<keyword evidence="4 6" id="KW-1133">Transmembrane helix</keyword>
<evidence type="ECO:0000256" key="5">
    <source>
        <dbReference type="ARBA" id="ARBA00023136"/>
    </source>
</evidence>
<dbReference type="InParanoid" id="A0A4S2MTB1"/>
<dbReference type="Proteomes" id="UP000298138">
    <property type="component" value="Unassembled WGS sequence"/>
</dbReference>
<evidence type="ECO:0000256" key="1">
    <source>
        <dbReference type="ARBA" id="ARBA00004141"/>
    </source>
</evidence>
<dbReference type="PANTHER" id="PTHR11266">
    <property type="entry name" value="PEROXISOMAL MEMBRANE PROTEIN 2, PXMP2 MPV17"/>
    <property type="match status" value="1"/>
</dbReference>
<dbReference type="Pfam" id="PF04117">
    <property type="entry name" value="Mpv17_PMP22"/>
    <property type="match status" value="1"/>
</dbReference>
<organism evidence="7 8">
    <name type="scientific">Ascodesmis nigricans</name>
    <dbReference type="NCBI Taxonomy" id="341454"/>
    <lineage>
        <taxon>Eukaryota</taxon>
        <taxon>Fungi</taxon>
        <taxon>Dikarya</taxon>
        <taxon>Ascomycota</taxon>
        <taxon>Pezizomycotina</taxon>
        <taxon>Pezizomycetes</taxon>
        <taxon>Pezizales</taxon>
        <taxon>Ascodesmidaceae</taxon>
        <taxon>Ascodesmis</taxon>
    </lineage>
</organism>
<keyword evidence="8" id="KW-1185">Reference proteome</keyword>
<dbReference type="InterPro" id="IPR007248">
    <property type="entry name" value="Mpv17_PMP22"/>
</dbReference>
<dbReference type="GO" id="GO:0005739">
    <property type="term" value="C:mitochondrion"/>
    <property type="evidence" value="ECO:0007669"/>
    <property type="project" value="TreeGrafter"/>
</dbReference>
<protein>
    <submittedName>
        <fullName evidence="7">Uncharacterized protein</fullName>
    </submittedName>
</protein>
<keyword evidence="5 6" id="KW-0472">Membrane</keyword>
<dbReference type="EMBL" id="ML220129">
    <property type="protein sequence ID" value="TGZ79720.1"/>
    <property type="molecule type" value="Genomic_DNA"/>
</dbReference>
<evidence type="ECO:0000256" key="6">
    <source>
        <dbReference type="RuleBase" id="RU363053"/>
    </source>
</evidence>
<accession>A0A4S2MTB1</accession>
<name>A0A4S2MTB1_9PEZI</name>
<dbReference type="PANTHER" id="PTHR11266:SF50">
    <property type="entry name" value="VACUOLAR MEMBRANE PROTEIN YOR292C"/>
    <property type="match status" value="1"/>
</dbReference>
<evidence type="ECO:0000313" key="7">
    <source>
        <dbReference type="EMBL" id="TGZ79720.1"/>
    </source>
</evidence>
<dbReference type="STRING" id="341454.A0A4S2MTB1"/>
<dbReference type="GO" id="GO:0016020">
    <property type="term" value="C:membrane"/>
    <property type="evidence" value="ECO:0007669"/>
    <property type="project" value="UniProtKB-SubCell"/>
</dbReference>
<proteinExistence type="inferred from homology"/>
<evidence type="ECO:0000313" key="8">
    <source>
        <dbReference type="Proteomes" id="UP000298138"/>
    </source>
</evidence>
<dbReference type="FunCoup" id="A0A4S2MTB1">
    <property type="interactions" value="11"/>
</dbReference>
<sequence length="254" mass="28141">MKTFRLSGRYLFGRIPLSHVLVLALQLLGIGHVSLNFSASFLAKPVLTTMVLNALLNGLADTVAQSVTAVRQHQTRSKVATKRPRRGPSIELRDFGDVPLGGNGGDLYATNSYDVERWIRFMAWGFLMAPLQLHWFALLSTLFPLTPATKTIASLLRMLCDQLFFSPASLALFFVFLTVTEGGGQKAVSRKFNHAFMPSLRANFVVWPLVQIINFRFVTLPAQLPFASTVGVFWTTYLSLKNDAAEATLPVVVH</sequence>
<dbReference type="AlphaFoldDB" id="A0A4S2MTB1"/>
<evidence type="ECO:0000256" key="3">
    <source>
        <dbReference type="ARBA" id="ARBA00022692"/>
    </source>
</evidence>
<evidence type="ECO:0000256" key="4">
    <source>
        <dbReference type="ARBA" id="ARBA00022989"/>
    </source>
</evidence>
<feature type="transmembrane region" description="Helical" evidence="6">
    <location>
        <begin position="121"/>
        <end position="143"/>
    </location>
</feature>